<dbReference type="OrthoDB" id="690068at2759"/>
<evidence type="ECO:0000256" key="1">
    <source>
        <dbReference type="ARBA" id="ARBA00004123"/>
    </source>
</evidence>
<dbReference type="GO" id="GO:0080090">
    <property type="term" value="P:regulation of primary metabolic process"/>
    <property type="evidence" value="ECO:0007669"/>
    <property type="project" value="UniProtKB-ARBA"/>
</dbReference>
<evidence type="ECO:0000256" key="2">
    <source>
        <dbReference type="ARBA" id="ARBA00023242"/>
    </source>
</evidence>
<dbReference type="InterPro" id="IPR052610">
    <property type="entry name" value="bHLH_transcription_regulator"/>
</dbReference>
<organism evidence="4 5">
    <name type="scientific">Beta vulgaris subsp. vulgaris</name>
    <name type="common">Beet</name>
    <dbReference type="NCBI Taxonomy" id="3555"/>
    <lineage>
        <taxon>Eukaryota</taxon>
        <taxon>Viridiplantae</taxon>
        <taxon>Streptophyta</taxon>
        <taxon>Embryophyta</taxon>
        <taxon>Tracheophyta</taxon>
        <taxon>Spermatophyta</taxon>
        <taxon>Magnoliopsida</taxon>
        <taxon>eudicotyledons</taxon>
        <taxon>Gunneridae</taxon>
        <taxon>Pentapetalae</taxon>
        <taxon>Caryophyllales</taxon>
        <taxon>Chenopodiaceae</taxon>
        <taxon>Betoideae</taxon>
        <taxon>Beta</taxon>
    </lineage>
</organism>
<sequence length="123" mass="13538">MEACQSERLVIGGKGVDEDDTATSDLILSGSKHKNSLPEIEVKILGKTILLNVYCENRRTILATLVEEVEKHDMKVLNCSMIPFESFALNVTIVAQMEKDFNQNAKDLVESLRSVLVVASPGC</sequence>
<evidence type="ECO:0000313" key="4">
    <source>
        <dbReference type="EMBL" id="KMS95694.1"/>
    </source>
</evidence>
<dbReference type="KEGG" id="bvg:104884083"/>
<keyword evidence="2" id="KW-0539">Nucleus</keyword>
<name>A0A0J8B3H6_BETVV</name>
<dbReference type="Proteomes" id="UP000035740">
    <property type="component" value="Unassembled WGS sequence"/>
</dbReference>
<protein>
    <recommendedName>
        <fullName evidence="3">Plant bHLH transcription factor ACT-like domain-containing protein</fullName>
    </recommendedName>
</protein>
<proteinExistence type="predicted"/>
<dbReference type="PANTHER" id="PTHR45959">
    <property type="entry name" value="BHLH TRANSCRIPTION FACTOR"/>
    <property type="match status" value="1"/>
</dbReference>
<dbReference type="InterPro" id="IPR054502">
    <property type="entry name" value="bHLH-TF_ACT-like_plant"/>
</dbReference>
<dbReference type="EMBL" id="KQ090442">
    <property type="protein sequence ID" value="KMS95694.1"/>
    <property type="molecule type" value="Genomic_DNA"/>
</dbReference>
<dbReference type="Gramene" id="KMS95694">
    <property type="protein sequence ID" value="KMS95694"/>
    <property type="gene ID" value="BVRB_005830"/>
</dbReference>
<keyword evidence="5" id="KW-1185">Reference proteome</keyword>
<dbReference type="AlphaFoldDB" id="A0A0J8B3H6"/>
<accession>A0A0J8B3H6</accession>
<comment type="subcellular location">
    <subcellularLocation>
        <location evidence="1">Nucleus</location>
    </subcellularLocation>
</comment>
<dbReference type="Pfam" id="PF22754">
    <property type="entry name" value="bHLH-TF_ACT-like_plant"/>
    <property type="match status" value="1"/>
</dbReference>
<dbReference type="PANTHER" id="PTHR45959:SF2">
    <property type="entry name" value="BHLH TRANSCRIPTION FACTOR"/>
    <property type="match status" value="1"/>
</dbReference>
<gene>
    <name evidence="4" type="ORF">BVRB_005830</name>
</gene>
<evidence type="ECO:0000259" key="3">
    <source>
        <dbReference type="Pfam" id="PF22754"/>
    </source>
</evidence>
<evidence type="ECO:0000313" key="5">
    <source>
        <dbReference type="Proteomes" id="UP000035740"/>
    </source>
</evidence>
<feature type="domain" description="Plant bHLH transcription factor ACT-like" evidence="3">
    <location>
        <begin position="39"/>
        <end position="106"/>
    </location>
</feature>
<reference evidence="4 5" key="1">
    <citation type="journal article" date="2014" name="Nature">
        <title>The genome of the recently domesticated crop plant sugar beet (Beta vulgaris).</title>
        <authorList>
            <person name="Dohm J.C."/>
            <person name="Minoche A.E."/>
            <person name="Holtgrawe D."/>
            <person name="Capella-Gutierrez S."/>
            <person name="Zakrzewski F."/>
            <person name="Tafer H."/>
            <person name="Rupp O."/>
            <person name="Sorensen T.R."/>
            <person name="Stracke R."/>
            <person name="Reinhardt R."/>
            <person name="Goesmann A."/>
            <person name="Kraft T."/>
            <person name="Schulz B."/>
            <person name="Stadler P.F."/>
            <person name="Schmidt T."/>
            <person name="Gabaldon T."/>
            <person name="Lehrach H."/>
            <person name="Weisshaar B."/>
            <person name="Himmelbauer H."/>
        </authorList>
    </citation>
    <scope>NUCLEOTIDE SEQUENCE [LARGE SCALE GENOMIC DNA]</scope>
    <source>
        <tissue evidence="4">Taproot</tissue>
    </source>
</reference>
<dbReference type="KEGG" id="bvg:104884084"/>
<dbReference type="GO" id="GO:0005634">
    <property type="term" value="C:nucleus"/>
    <property type="evidence" value="ECO:0007669"/>
    <property type="project" value="UniProtKB-SubCell"/>
</dbReference>